<accession>A0A7G7LK69</accession>
<evidence type="ECO:0000256" key="5">
    <source>
        <dbReference type="PIRSR" id="PIRSR600997-1"/>
    </source>
</evidence>
<evidence type="ECO:0000256" key="1">
    <source>
        <dbReference type="ARBA" id="ARBA00005964"/>
    </source>
</evidence>
<keyword evidence="2" id="KW-0719">Serine esterase</keyword>
<keyword evidence="3 6" id="KW-0378">Hydrolase</keyword>
<comment type="similarity">
    <text evidence="1 6">Belongs to the type-B carboxylesterase/lipase family.</text>
</comment>
<evidence type="ECO:0000256" key="2">
    <source>
        <dbReference type="ARBA" id="ARBA00022487"/>
    </source>
</evidence>
<dbReference type="PROSITE" id="PS00941">
    <property type="entry name" value="CARBOXYLESTERASE_B_2"/>
    <property type="match status" value="1"/>
</dbReference>
<dbReference type="Pfam" id="PF00135">
    <property type="entry name" value="COesterase"/>
    <property type="match status" value="1"/>
</dbReference>
<dbReference type="InterPro" id="IPR019826">
    <property type="entry name" value="Carboxylesterase_B_AS"/>
</dbReference>
<dbReference type="EMBL" id="MT657927">
    <property type="protein sequence ID" value="QNG40886.1"/>
    <property type="molecule type" value="mRNA"/>
</dbReference>
<organism evidence="8">
    <name type="scientific">Hofstenia miamia</name>
    <name type="common">Three-banded panther worm</name>
    <dbReference type="NCBI Taxonomy" id="442651"/>
    <lineage>
        <taxon>Eukaryota</taxon>
        <taxon>Metazoa</taxon>
        <taxon>Xenacoelomorpha</taxon>
        <taxon>Acoelomorpha</taxon>
        <taxon>Acoela</taxon>
        <taxon>Hofsteniidae</taxon>
        <taxon>Hofstenia</taxon>
    </lineage>
</organism>
<feature type="active site" description="Charge relay system" evidence="5">
    <location>
        <position position="466"/>
    </location>
</feature>
<dbReference type="SUPFAM" id="SSF53474">
    <property type="entry name" value="alpha/beta-Hydrolases"/>
    <property type="match status" value="1"/>
</dbReference>
<dbReference type="InterPro" id="IPR029058">
    <property type="entry name" value="AB_hydrolase_fold"/>
</dbReference>
<name>A0A7G7LK69_HOFMI</name>
<dbReference type="PRINTS" id="PR00878">
    <property type="entry name" value="CHOLNESTRASE"/>
</dbReference>
<reference evidence="8" key="1">
    <citation type="journal article" date="2020" name="Proc. R. Soc. B">
        <title>Neural architecture and regeneration in the acoel Hofstenia miamia.</title>
        <authorList>
            <person name="Hulett R.E."/>
            <person name="Potter D."/>
            <person name="Srivastava M."/>
        </authorList>
    </citation>
    <scope>NUCLEOTIDE SEQUENCE</scope>
</reference>
<keyword evidence="6" id="KW-0732">Signal</keyword>
<dbReference type="InterPro" id="IPR050654">
    <property type="entry name" value="AChE-related_enzymes"/>
</dbReference>
<feature type="domain" description="Carboxylesterase type B" evidence="7">
    <location>
        <begin position="24"/>
        <end position="533"/>
    </location>
</feature>
<gene>
    <name evidence="8" type="primary">ache-2</name>
</gene>
<dbReference type="EC" id="3.1.1.-" evidence="6"/>
<dbReference type="PROSITE" id="PS00122">
    <property type="entry name" value="CARBOXYLESTERASE_B_1"/>
    <property type="match status" value="1"/>
</dbReference>
<sequence>MHYSTIAITFAIFSVTCLAQLRVKVVTDKGAIIGKIITYDRINVATFLGIQYAEAPVGKLRFQKPQPKKAWSTPQIALNYGDSCYGIQDNTFKNFRGSELWNVGGNMSEDCLFLNIWSPKSFPLRDNKKLPVMVWIFGGGYYSGSTHLKYDLYNGKRLAVIGNAVIVSINYRLLSLGFMGTSNSQFNNGIYDQLTAIQWVKDYISLFGGDPNSITLFGESAGAASIGYLSLGSLSNKLFQRAIMESSSPNCKWAYTPPEVITQRSENFAKYLGCSTLECLQKLPISKIYQADQYFFKKVNNDPTLRTMLFQIYFTPTKDDNLIKDDPSKTLKNESLLPNNLDIITGFNSNEGSYWLVYYMSSLFHGMSEKPPNISFAEYEIAIKNISTLLPVLQDIVTYEYTYWPNVNDELENGKSIMNAAGEFLFLCDVCQFADAMAAAGNNVYMYYFSRLASLHYWPYWMGVIHGDEIQWVFGEIFEPFIKNGTDYEFSISDKTFDKTIISSWSQFAKSGIPRNGWNKWGRYNKMYMVFSNSSVPSMQTLNDIDRRCGMWNNLLPAEMKYYSLESSCRILIAGKTLMSFAFLHIMYGFM</sequence>
<feature type="chain" id="PRO_5029038138" description="Carboxylic ester hydrolase" evidence="6">
    <location>
        <begin position="20"/>
        <end position="591"/>
    </location>
</feature>
<dbReference type="InterPro" id="IPR000997">
    <property type="entry name" value="Cholinesterase"/>
</dbReference>
<proteinExistence type="evidence at transcript level"/>
<dbReference type="PANTHER" id="PTHR43918:SF4">
    <property type="entry name" value="CARBOXYLIC ESTER HYDROLASE"/>
    <property type="match status" value="1"/>
</dbReference>
<dbReference type="GO" id="GO:0004104">
    <property type="term" value="F:cholinesterase activity"/>
    <property type="evidence" value="ECO:0007669"/>
    <property type="project" value="InterPro"/>
</dbReference>
<feature type="signal peptide" evidence="6">
    <location>
        <begin position="1"/>
        <end position="19"/>
    </location>
</feature>
<evidence type="ECO:0000259" key="7">
    <source>
        <dbReference type="Pfam" id="PF00135"/>
    </source>
</evidence>
<evidence type="ECO:0000256" key="4">
    <source>
        <dbReference type="ARBA" id="ARBA00023157"/>
    </source>
</evidence>
<dbReference type="PANTHER" id="PTHR43918">
    <property type="entry name" value="ACETYLCHOLINESTERASE"/>
    <property type="match status" value="1"/>
</dbReference>
<dbReference type="InterPro" id="IPR002018">
    <property type="entry name" value="CarbesteraseB"/>
</dbReference>
<evidence type="ECO:0000313" key="8">
    <source>
        <dbReference type="EMBL" id="QNG40886.1"/>
    </source>
</evidence>
<dbReference type="InterPro" id="IPR019819">
    <property type="entry name" value="Carboxylesterase_B_CS"/>
</dbReference>
<protein>
    <recommendedName>
        <fullName evidence="6">Carboxylic ester hydrolase</fullName>
        <ecNumber evidence="6">3.1.1.-</ecNumber>
    </recommendedName>
</protein>
<dbReference type="Gene3D" id="3.40.50.1820">
    <property type="entry name" value="alpha/beta hydrolase"/>
    <property type="match status" value="1"/>
</dbReference>
<evidence type="ECO:0000256" key="6">
    <source>
        <dbReference type="RuleBase" id="RU361235"/>
    </source>
</evidence>
<evidence type="ECO:0000256" key="3">
    <source>
        <dbReference type="ARBA" id="ARBA00022801"/>
    </source>
</evidence>
<feature type="active site" description="Charge relay system" evidence="5">
    <location>
        <position position="351"/>
    </location>
</feature>
<keyword evidence="4" id="KW-1015">Disulfide bond</keyword>
<dbReference type="AlphaFoldDB" id="A0A7G7LK69"/>
<feature type="active site" description="Acyl-ester intermediate" evidence="5">
    <location>
        <position position="220"/>
    </location>
</feature>